<gene>
    <name evidence="1" type="ORF">HWD57_10980</name>
</gene>
<dbReference type="KEGG" id="acog:HWD57_10980"/>
<dbReference type="Pfam" id="PF23148">
    <property type="entry name" value="Gp77"/>
    <property type="match status" value="1"/>
</dbReference>
<dbReference type="AlphaFoldDB" id="A0A7D5SKV4"/>
<sequence>MTTIWKPKDPAEHLVATFDFLDELDDGETIVGAIPTCTLISGTDANPSALLSGDFVIAGGTVLQPMSGGSHEANYKFRCIATLSSGRVLVRAAILPVRTA</sequence>
<evidence type="ECO:0000313" key="1">
    <source>
        <dbReference type="EMBL" id="QLH50245.1"/>
    </source>
</evidence>
<dbReference type="EMBL" id="CP058708">
    <property type="protein sequence ID" value="QLH50245.1"/>
    <property type="molecule type" value="Genomic_DNA"/>
</dbReference>
<accession>A0A7D5SKV4</accession>
<organism evidence="1 2">
    <name type="scientific">Candidatus Accumulibacter cognatus</name>
    <dbReference type="NCBI Taxonomy" id="2954383"/>
    <lineage>
        <taxon>Bacteria</taxon>
        <taxon>Pseudomonadati</taxon>
        <taxon>Pseudomonadota</taxon>
        <taxon>Betaproteobacteria</taxon>
        <taxon>Candidatus Accumulibacter</taxon>
    </lineage>
</organism>
<evidence type="ECO:0000313" key="2">
    <source>
        <dbReference type="Proteomes" id="UP000509684"/>
    </source>
</evidence>
<proteinExistence type="predicted"/>
<dbReference type="InterPro" id="IPR056928">
    <property type="entry name" value="Gp77-like"/>
</dbReference>
<protein>
    <submittedName>
        <fullName evidence="1">Uncharacterized protein</fullName>
    </submittedName>
</protein>
<dbReference type="Proteomes" id="UP000509684">
    <property type="component" value="Chromosome"/>
</dbReference>
<name>A0A7D5SKV4_9PROT</name>
<reference evidence="1 2" key="1">
    <citation type="journal article" date="2019" name="Microbiome">
        <title>Annotated bacterial chromosomes from frame-shift-corrected long-read metagenomic data.</title>
        <authorList>
            <person name="Arumugam K."/>
            <person name="Bagci C."/>
            <person name="Bessarab I."/>
            <person name="Beier S."/>
            <person name="Buchfink B."/>
            <person name="Gorska A."/>
            <person name="Qiu G."/>
            <person name="Huson D.H."/>
            <person name="Williams R.B.H."/>
        </authorList>
    </citation>
    <scope>NUCLEOTIDE SEQUENCE [LARGE SCALE GENOMIC DNA]</scope>
    <source>
        <strain evidence="1">SSA1</strain>
    </source>
</reference>